<keyword evidence="2" id="KW-1185">Reference proteome</keyword>
<proteinExistence type="predicted"/>
<accession>A0ACA9RV16</accession>
<organism evidence="1 2">
    <name type="scientific">Racocetra persica</name>
    <dbReference type="NCBI Taxonomy" id="160502"/>
    <lineage>
        <taxon>Eukaryota</taxon>
        <taxon>Fungi</taxon>
        <taxon>Fungi incertae sedis</taxon>
        <taxon>Mucoromycota</taxon>
        <taxon>Glomeromycotina</taxon>
        <taxon>Glomeromycetes</taxon>
        <taxon>Diversisporales</taxon>
        <taxon>Gigasporaceae</taxon>
        <taxon>Racocetra</taxon>
    </lineage>
</organism>
<gene>
    <name evidence="1" type="ORF">RPERSI_LOCUS23170</name>
</gene>
<dbReference type="Proteomes" id="UP000789920">
    <property type="component" value="Unassembled WGS sequence"/>
</dbReference>
<name>A0ACA9RV16_9GLOM</name>
<evidence type="ECO:0000313" key="2">
    <source>
        <dbReference type="Proteomes" id="UP000789920"/>
    </source>
</evidence>
<comment type="caution">
    <text evidence="1">The sequence shown here is derived from an EMBL/GenBank/DDBJ whole genome shotgun (WGS) entry which is preliminary data.</text>
</comment>
<protein>
    <submittedName>
        <fullName evidence="1">20240_t:CDS:1</fullName>
    </submittedName>
</protein>
<evidence type="ECO:0000313" key="1">
    <source>
        <dbReference type="EMBL" id="CAG8810839.1"/>
    </source>
</evidence>
<reference evidence="1" key="1">
    <citation type="submission" date="2021-06" db="EMBL/GenBank/DDBJ databases">
        <authorList>
            <person name="Kallberg Y."/>
            <person name="Tangrot J."/>
            <person name="Rosling A."/>
        </authorList>
    </citation>
    <scope>NUCLEOTIDE SEQUENCE</scope>
    <source>
        <strain evidence="1">MA461A</strain>
    </source>
</reference>
<feature type="non-terminal residue" evidence="1">
    <location>
        <position position="1"/>
    </location>
</feature>
<dbReference type="EMBL" id="CAJVQC010071693">
    <property type="protein sequence ID" value="CAG8810839.1"/>
    <property type="molecule type" value="Genomic_DNA"/>
</dbReference>
<sequence>SNEFYKSDKLDESNKPDRFGEPDKSNEKSQIISEFMAADMKIPELSKNLKDLKEHSEYRYTSKLINTDEIAQQYRKRNNPFDIYGSIPVTIAEIPVNIIGSHGLKKRKFGQESYVTCN</sequence>